<evidence type="ECO:0000259" key="2">
    <source>
        <dbReference type="Pfam" id="PF15072"/>
    </source>
</evidence>
<proteinExistence type="predicted"/>
<dbReference type="OrthoDB" id="251909at2759"/>
<comment type="caution">
    <text evidence="3">The sequence shown here is derived from an EMBL/GenBank/DDBJ whole genome shotgun (WGS) entry which is preliminary data.</text>
</comment>
<feature type="compositionally biased region" description="Basic and acidic residues" evidence="1">
    <location>
        <begin position="201"/>
        <end position="215"/>
    </location>
</feature>
<accession>S9TJY7</accession>
<reference evidence="3 4" key="1">
    <citation type="journal article" date="2013" name="PLoS ONE">
        <title>Predicting the Proteins of Angomonas deanei, Strigomonas culicis and Their Respective Endosymbionts Reveals New Aspects of the Trypanosomatidae Family.</title>
        <authorList>
            <person name="Motta M.C."/>
            <person name="Martins A.C."/>
            <person name="de Souza S.S."/>
            <person name="Catta-Preta C.M."/>
            <person name="Silva R."/>
            <person name="Klein C.C."/>
            <person name="de Almeida L.G."/>
            <person name="de Lima Cunha O."/>
            <person name="Ciapina L.P."/>
            <person name="Brocchi M."/>
            <person name="Colabardini A.C."/>
            <person name="de Araujo Lima B."/>
            <person name="Machado C.R."/>
            <person name="de Almeida Soares C.M."/>
            <person name="Probst C.M."/>
            <person name="de Menezes C.B."/>
            <person name="Thompson C.E."/>
            <person name="Bartholomeu D.C."/>
            <person name="Gradia D.F."/>
            <person name="Pavoni D.P."/>
            <person name="Grisard E.C."/>
            <person name="Fantinatti-Garboggini F."/>
            <person name="Marchini F.K."/>
            <person name="Rodrigues-Luiz G.F."/>
            <person name="Wagner G."/>
            <person name="Goldman G.H."/>
            <person name="Fietto J.L."/>
            <person name="Elias M.C."/>
            <person name="Goldman M.H."/>
            <person name="Sagot M.F."/>
            <person name="Pereira M."/>
            <person name="Stoco P.H."/>
            <person name="de Mendonca-Neto R.P."/>
            <person name="Teixeira S.M."/>
            <person name="Maciel T.E."/>
            <person name="de Oliveira Mendes T.A."/>
            <person name="Urmenyi T.P."/>
            <person name="de Souza W."/>
            <person name="Schenkman S."/>
            <person name="de Vasconcelos A.T."/>
        </authorList>
    </citation>
    <scope>NUCLEOTIDE SEQUENCE [LARGE SCALE GENOMIC DNA]</scope>
</reference>
<name>S9TJY7_9TRYP</name>
<gene>
    <name evidence="3" type="ORF">STCU_10808</name>
</gene>
<feature type="compositionally biased region" description="Acidic residues" evidence="1">
    <location>
        <begin position="216"/>
        <end position="227"/>
    </location>
</feature>
<sequence length="227" mass="24045">MEYQRVLQEQAASLQLTLTPLERTLHAASSQKVACCGGEVARLVTENSADATVLLRDSSGTCLCALHGEVTSRYPYAAYPGTLLLLRDTTLVIVSSNTPPLLIATLDNVAGLLLPDDEAAASLVADDSQALRPPTAAVPDEGARVSFPFPAQNHSLPPPAPPSHAASMLTETENSATRTTAAPRGPPPGLNKMPTTSHPSPEVKDLPQKELRVSETSDDELEMVDEF</sequence>
<dbReference type="GO" id="GO:0000725">
    <property type="term" value="P:recombinational repair"/>
    <property type="evidence" value="ECO:0007669"/>
    <property type="project" value="InterPro"/>
</dbReference>
<evidence type="ECO:0000256" key="1">
    <source>
        <dbReference type="SAM" id="MobiDB-lite"/>
    </source>
</evidence>
<keyword evidence="4" id="KW-1185">Reference proteome</keyword>
<dbReference type="EMBL" id="ATMH01010663">
    <property type="protein sequence ID" value="EPY17119.1"/>
    <property type="molecule type" value="Genomic_DNA"/>
</dbReference>
<evidence type="ECO:0000313" key="3">
    <source>
        <dbReference type="EMBL" id="EPY17119.1"/>
    </source>
</evidence>
<evidence type="ECO:0000313" key="4">
    <source>
        <dbReference type="Proteomes" id="UP000015354"/>
    </source>
</evidence>
<dbReference type="InterPro" id="IPR058570">
    <property type="entry name" value="HROB_OB"/>
</dbReference>
<dbReference type="AlphaFoldDB" id="S9TJY7"/>
<dbReference type="Pfam" id="PF15072">
    <property type="entry name" value="HROB"/>
    <property type="match status" value="1"/>
</dbReference>
<dbReference type="Proteomes" id="UP000015354">
    <property type="component" value="Unassembled WGS sequence"/>
</dbReference>
<organism evidence="3 4">
    <name type="scientific">Strigomonas culicis</name>
    <dbReference type="NCBI Taxonomy" id="28005"/>
    <lineage>
        <taxon>Eukaryota</taxon>
        <taxon>Discoba</taxon>
        <taxon>Euglenozoa</taxon>
        <taxon>Kinetoplastea</taxon>
        <taxon>Metakinetoplastina</taxon>
        <taxon>Trypanosomatida</taxon>
        <taxon>Trypanosomatidae</taxon>
        <taxon>Strigomonadinae</taxon>
        <taxon>Strigomonas</taxon>
    </lineage>
</organism>
<protein>
    <recommendedName>
        <fullName evidence="2">Homologous recombination OB-fold protein OB-fold domain-containing protein</fullName>
    </recommendedName>
</protein>
<feature type="domain" description="Homologous recombination OB-fold protein OB-fold" evidence="2">
    <location>
        <begin position="31"/>
        <end position="115"/>
    </location>
</feature>
<feature type="region of interest" description="Disordered" evidence="1">
    <location>
        <begin position="131"/>
        <end position="227"/>
    </location>
</feature>